<dbReference type="EMBL" id="KB309537">
    <property type="protein sequence ID" value="ELT94122.1"/>
    <property type="molecule type" value="Genomic_DNA"/>
</dbReference>
<evidence type="ECO:0000256" key="5">
    <source>
        <dbReference type="ARBA" id="ARBA00022989"/>
    </source>
</evidence>
<keyword evidence="10 11" id="KW-0407">Ion channel</keyword>
<dbReference type="PANTHER" id="PTHR11690:SF248">
    <property type="entry name" value="PICKPOCKET 17, ISOFORM A"/>
    <property type="match status" value="1"/>
</dbReference>
<dbReference type="InterPro" id="IPR020903">
    <property type="entry name" value="ENaC_CS"/>
</dbReference>
<keyword evidence="5 13" id="KW-1133">Transmembrane helix</keyword>
<dbReference type="EMBL" id="AMQN01000314">
    <property type="status" value="NOT_ANNOTATED_CDS"/>
    <property type="molecule type" value="Genomic_DNA"/>
</dbReference>
<evidence type="ECO:0000256" key="7">
    <source>
        <dbReference type="ARBA" id="ARBA00023065"/>
    </source>
</evidence>
<reference evidence="15" key="3">
    <citation type="submission" date="2015-06" db="UniProtKB">
        <authorList>
            <consortium name="EnsemblMetazoa"/>
        </authorList>
    </citation>
    <scope>IDENTIFICATION</scope>
</reference>
<proteinExistence type="inferred from homology"/>
<dbReference type="OMA" id="WQWGLLI"/>
<dbReference type="OrthoDB" id="6021021at2759"/>
<evidence type="ECO:0000256" key="8">
    <source>
        <dbReference type="ARBA" id="ARBA00023136"/>
    </source>
</evidence>
<evidence type="ECO:0000256" key="11">
    <source>
        <dbReference type="RuleBase" id="RU000679"/>
    </source>
</evidence>
<keyword evidence="6" id="KW-0915">Sodium</keyword>
<dbReference type="AlphaFoldDB" id="R7TKT5"/>
<dbReference type="STRING" id="283909.R7TKT5"/>
<evidence type="ECO:0000256" key="3">
    <source>
        <dbReference type="ARBA" id="ARBA00022461"/>
    </source>
</evidence>
<dbReference type="Pfam" id="PF00858">
    <property type="entry name" value="ASC"/>
    <property type="match status" value="1"/>
</dbReference>
<dbReference type="PANTHER" id="PTHR11690">
    <property type="entry name" value="AMILORIDE-SENSITIVE SODIUM CHANNEL-RELATED"/>
    <property type="match status" value="1"/>
</dbReference>
<dbReference type="Proteomes" id="UP000014760">
    <property type="component" value="Unassembled WGS sequence"/>
</dbReference>
<protein>
    <submittedName>
        <fullName evidence="14 15">Uncharacterized protein</fullName>
    </submittedName>
</protein>
<evidence type="ECO:0000313" key="16">
    <source>
        <dbReference type="Proteomes" id="UP000014760"/>
    </source>
</evidence>
<gene>
    <name evidence="14" type="ORF">CAPTEDRAFT_227962</name>
</gene>
<comment type="subcellular location">
    <subcellularLocation>
        <location evidence="1">Membrane</location>
        <topology evidence="1">Multi-pass membrane protein</topology>
    </subcellularLocation>
</comment>
<keyword evidence="16" id="KW-1185">Reference proteome</keyword>
<name>R7TKT5_CAPTE</name>
<evidence type="ECO:0000256" key="12">
    <source>
        <dbReference type="SAM" id="MobiDB-lite"/>
    </source>
</evidence>
<evidence type="ECO:0000256" key="2">
    <source>
        <dbReference type="ARBA" id="ARBA00022448"/>
    </source>
</evidence>
<keyword evidence="8 13" id="KW-0472">Membrane</keyword>
<dbReference type="PRINTS" id="PR01078">
    <property type="entry name" value="AMINACHANNEL"/>
</dbReference>
<accession>R7TKT5</accession>
<evidence type="ECO:0000256" key="6">
    <source>
        <dbReference type="ARBA" id="ARBA00023053"/>
    </source>
</evidence>
<evidence type="ECO:0000313" key="15">
    <source>
        <dbReference type="EnsemblMetazoa" id="CapteP227962"/>
    </source>
</evidence>
<keyword evidence="9 11" id="KW-0739">Sodium transport</keyword>
<evidence type="ECO:0000256" key="13">
    <source>
        <dbReference type="SAM" id="Phobius"/>
    </source>
</evidence>
<evidence type="ECO:0000256" key="4">
    <source>
        <dbReference type="ARBA" id="ARBA00022692"/>
    </source>
</evidence>
<dbReference type="Gene3D" id="2.60.470.10">
    <property type="entry name" value="Acid-sensing ion channels like domains"/>
    <property type="match status" value="1"/>
</dbReference>
<reference evidence="14 16" key="2">
    <citation type="journal article" date="2013" name="Nature">
        <title>Insights into bilaterian evolution from three spiralian genomes.</title>
        <authorList>
            <person name="Simakov O."/>
            <person name="Marletaz F."/>
            <person name="Cho S.J."/>
            <person name="Edsinger-Gonzales E."/>
            <person name="Havlak P."/>
            <person name="Hellsten U."/>
            <person name="Kuo D.H."/>
            <person name="Larsson T."/>
            <person name="Lv J."/>
            <person name="Arendt D."/>
            <person name="Savage R."/>
            <person name="Osoegawa K."/>
            <person name="de Jong P."/>
            <person name="Grimwood J."/>
            <person name="Chapman J.A."/>
            <person name="Shapiro H."/>
            <person name="Aerts A."/>
            <person name="Otillar R.P."/>
            <person name="Terry A.Y."/>
            <person name="Boore J.L."/>
            <person name="Grigoriev I.V."/>
            <person name="Lindberg D.R."/>
            <person name="Seaver E.C."/>
            <person name="Weisblat D.A."/>
            <person name="Putnam N.H."/>
            <person name="Rokhsar D.S."/>
        </authorList>
    </citation>
    <scope>NUCLEOTIDE SEQUENCE</scope>
    <source>
        <strain evidence="14 16">I ESC-2004</strain>
    </source>
</reference>
<sequence length="561" mass="62281">MADYQDKPKQGTAPQEPPSKPATYEYLVPSSFSRDSSQPVTSRVVWQGFKEYTTAHGLPHMDRARGPVKRVFWTLVTISMVAGLLYNLLSISQLFFSYKVDVTISLLHVSELTFPAITICNMSPVKKSAMEGTKTRRKKRSLDDNTQTDDVTSSCCCTCCFSASSLADPDDLALTCPACQEAAADSCSAPYPTQAPVVLDPTPVIAQPQPINGSKYPERVQPREDFLVEEALTESLAELPLEEKQSLGFSSQDLILDCKYAGANCNVGEFTTFYSAIHGNCYVFNSGWNSSISQKTSTKAGRRHGLHMIININQDEYVKEVGDTAGIRMVVHAQNRMPFPEDEGITISPGHSTSIGLRQVLISRLSYPHGNCTHPDGNIKNNVFAEQFPVEYSATACQKTCYQGHVINRCHCADSYYPSYGAAFDYANVSTCSTTNVTQGDCRYEVMKLFQSNKLVCDCPSSCYERSYSPEVSVGLWPSNVQKDEILDSLKSKIGESFSGDDEKYKDNLIKRELYGAWSFSSRLGGSGACFIHKCSPADRSYIEYRTMRNVYLNYELLKHT</sequence>
<evidence type="ECO:0000313" key="14">
    <source>
        <dbReference type="EMBL" id="ELT94122.1"/>
    </source>
</evidence>
<feature type="transmembrane region" description="Helical" evidence="13">
    <location>
        <begin position="71"/>
        <end position="89"/>
    </location>
</feature>
<reference evidence="16" key="1">
    <citation type="submission" date="2012-12" db="EMBL/GenBank/DDBJ databases">
        <authorList>
            <person name="Hellsten U."/>
            <person name="Grimwood J."/>
            <person name="Chapman J.A."/>
            <person name="Shapiro H."/>
            <person name="Aerts A."/>
            <person name="Otillar R.P."/>
            <person name="Terry A.Y."/>
            <person name="Boore J.L."/>
            <person name="Simakov O."/>
            <person name="Marletaz F."/>
            <person name="Cho S.-J."/>
            <person name="Edsinger-Gonzales E."/>
            <person name="Havlak P."/>
            <person name="Kuo D.-H."/>
            <person name="Larsson T."/>
            <person name="Lv J."/>
            <person name="Arendt D."/>
            <person name="Savage R."/>
            <person name="Osoegawa K."/>
            <person name="de Jong P."/>
            <person name="Lindberg D.R."/>
            <person name="Seaver E.C."/>
            <person name="Weisblat D.A."/>
            <person name="Putnam N.H."/>
            <person name="Grigoriev I.V."/>
            <person name="Rokhsar D.S."/>
        </authorList>
    </citation>
    <scope>NUCLEOTIDE SEQUENCE</scope>
    <source>
        <strain evidence="16">I ESC-2004</strain>
    </source>
</reference>
<dbReference type="HOGENOM" id="CLU_596322_0_0_1"/>
<keyword evidence="7 11" id="KW-0406">Ion transport</keyword>
<organism evidence="14">
    <name type="scientific">Capitella teleta</name>
    <name type="common">Polychaete worm</name>
    <dbReference type="NCBI Taxonomy" id="283909"/>
    <lineage>
        <taxon>Eukaryota</taxon>
        <taxon>Metazoa</taxon>
        <taxon>Spiralia</taxon>
        <taxon>Lophotrochozoa</taxon>
        <taxon>Annelida</taxon>
        <taxon>Polychaeta</taxon>
        <taxon>Sedentaria</taxon>
        <taxon>Scolecida</taxon>
        <taxon>Capitellidae</taxon>
        <taxon>Capitella</taxon>
    </lineage>
</organism>
<keyword evidence="4 11" id="KW-0812">Transmembrane</keyword>
<feature type="region of interest" description="Disordered" evidence="12">
    <location>
        <begin position="1"/>
        <end position="22"/>
    </location>
</feature>
<dbReference type="EnsemblMetazoa" id="CapteT227962">
    <property type="protein sequence ID" value="CapteP227962"/>
    <property type="gene ID" value="CapteG227962"/>
</dbReference>
<dbReference type="EMBL" id="AMQN01000315">
    <property type="status" value="NOT_ANNOTATED_CDS"/>
    <property type="molecule type" value="Genomic_DNA"/>
</dbReference>
<evidence type="ECO:0000256" key="10">
    <source>
        <dbReference type="ARBA" id="ARBA00023303"/>
    </source>
</evidence>
<keyword evidence="3 11" id="KW-0894">Sodium channel</keyword>
<comment type="similarity">
    <text evidence="11">Belongs to the amiloride-sensitive sodium channel (TC 1.A.6) family.</text>
</comment>
<dbReference type="PROSITE" id="PS01206">
    <property type="entry name" value="ASC"/>
    <property type="match status" value="1"/>
</dbReference>
<evidence type="ECO:0000256" key="1">
    <source>
        <dbReference type="ARBA" id="ARBA00004141"/>
    </source>
</evidence>
<keyword evidence="2 11" id="KW-0813">Transport</keyword>
<dbReference type="GO" id="GO:0015280">
    <property type="term" value="F:ligand-gated sodium channel activity"/>
    <property type="evidence" value="ECO:0007669"/>
    <property type="project" value="TreeGrafter"/>
</dbReference>
<evidence type="ECO:0000256" key="9">
    <source>
        <dbReference type="ARBA" id="ARBA00023201"/>
    </source>
</evidence>
<dbReference type="InterPro" id="IPR001873">
    <property type="entry name" value="ENaC"/>
</dbReference>
<dbReference type="GO" id="GO:0005886">
    <property type="term" value="C:plasma membrane"/>
    <property type="evidence" value="ECO:0007669"/>
    <property type="project" value="TreeGrafter"/>
</dbReference>